<keyword evidence="6 10" id="KW-0274">FAD</keyword>
<keyword evidence="12" id="KW-0449">Lipoprotein</keyword>
<dbReference type="InterPro" id="IPR024932">
    <property type="entry name" value="ApbE"/>
</dbReference>
<keyword evidence="3 10" id="KW-0285">Flavoprotein</keyword>
<dbReference type="Pfam" id="PF02424">
    <property type="entry name" value="ApbE"/>
    <property type="match status" value="1"/>
</dbReference>
<comment type="cofactor">
    <cofactor evidence="11">
        <name>Mg(2+)</name>
        <dbReference type="ChEBI" id="CHEBI:18420"/>
    </cofactor>
    <cofactor evidence="11">
        <name>Mn(2+)</name>
        <dbReference type="ChEBI" id="CHEBI:29035"/>
    </cofactor>
    <text evidence="11">Magnesium. Can also use manganese.</text>
</comment>
<evidence type="ECO:0000256" key="7">
    <source>
        <dbReference type="ARBA" id="ARBA00022842"/>
    </source>
</evidence>
<dbReference type="GO" id="GO:0046872">
    <property type="term" value="F:metal ion binding"/>
    <property type="evidence" value="ECO:0007669"/>
    <property type="project" value="UniProtKB-UniRule"/>
</dbReference>
<dbReference type="RefSeq" id="WP_144998078.1">
    <property type="nucleotide sequence ID" value="NZ_CP036281.1"/>
</dbReference>
<dbReference type="KEGG" id="plon:Pla110_38950"/>
<dbReference type="PIRSF" id="PIRSF006268">
    <property type="entry name" value="ApbE"/>
    <property type="match status" value="1"/>
</dbReference>
<evidence type="ECO:0000256" key="10">
    <source>
        <dbReference type="PIRNR" id="PIRNR006268"/>
    </source>
</evidence>
<keyword evidence="5 10" id="KW-0479">Metal-binding</keyword>
<sequence length="354" mass="38949">MMHHLYSHILRHIQVAIFLLVLAAGGGKLWGEELQKYEFSQVHMGVPLHISVYVDNEALANKATTAAYLRVQELDQLLSDYKIDSELNQLSLKKTHQVAHEVSEDLFCVLTTARQVSEESGGTFDVSVGPVVKLWRKARRHKELPNQDELHKRLEIVDYSAINLNKEAQSVTLEKQGMRLDLGGIAKGYAADEALEVLNAHGIRRALLDFGGDIVVGDPPPGKEYWTVAVAPLKKSTGEEEFQFIDIRNGAVATSGDAYQYVEIDGVRYSHIVDPRTGIGLTDRSSVTVIAPSGMLSDAWASAVSVLGSVEGSRMLNEKENLDGFIITEDATVASSGWKEYLHPQSKPISSPSE</sequence>
<dbReference type="SUPFAM" id="SSF143631">
    <property type="entry name" value="ApbE-like"/>
    <property type="match status" value="1"/>
</dbReference>
<name>A0A518CSE7_9PLAN</name>
<evidence type="ECO:0000313" key="13">
    <source>
        <dbReference type="Proteomes" id="UP000317178"/>
    </source>
</evidence>
<evidence type="ECO:0000256" key="9">
    <source>
        <dbReference type="ARBA" id="ARBA00048540"/>
    </source>
</evidence>
<evidence type="ECO:0000256" key="4">
    <source>
        <dbReference type="ARBA" id="ARBA00022679"/>
    </source>
</evidence>
<dbReference type="InterPro" id="IPR003374">
    <property type="entry name" value="ApbE-like_sf"/>
</dbReference>
<dbReference type="Gene3D" id="3.10.520.10">
    <property type="entry name" value="ApbE-like domains"/>
    <property type="match status" value="1"/>
</dbReference>
<evidence type="ECO:0000256" key="11">
    <source>
        <dbReference type="PIRSR" id="PIRSR006268-2"/>
    </source>
</evidence>
<dbReference type="EMBL" id="CP036281">
    <property type="protein sequence ID" value="QDU82140.1"/>
    <property type="molecule type" value="Genomic_DNA"/>
</dbReference>
<evidence type="ECO:0000256" key="5">
    <source>
        <dbReference type="ARBA" id="ARBA00022723"/>
    </source>
</evidence>
<accession>A0A518CSE7</accession>
<keyword evidence="7 10" id="KW-0460">Magnesium</keyword>
<keyword evidence="13" id="KW-1185">Reference proteome</keyword>
<comment type="catalytic activity">
    <reaction evidence="9 10">
        <text>L-threonyl-[protein] + FAD = FMN-L-threonyl-[protein] + AMP + H(+)</text>
        <dbReference type="Rhea" id="RHEA:36847"/>
        <dbReference type="Rhea" id="RHEA-COMP:11060"/>
        <dbReference type="Rhea" id="RHEA-COMP:11061"/>
        <dbReference type="ChEBI" id="CHEBI:15378"/>
        <dbReference type="ChEBI" id="CHEBI:30013"/>
        <dbReference type="ChEBI" id="CHEBI:57692"/>
        <dbReference type="ChEBI" id="CHEBI:74257"/>
        <dbReference type="ChEBI" id="CHEBI:456215"/>
        <dbReference type="EC" id="2.7.1.180"/>
    </reaction>
</comment>
<dbReference type="PANTHER" id="PTHR30040">
    <property type="entry name" value="THIAMINE BIOSYNTHESIS LIPOPROTEIN APBE"/>
    <property type="match status" value="1"/>
</dbReference>
<dbReference type="OrthoDB" id="9778595at2"/>
<evidence type="ECO:0000256" key="6">
    <source>
        <dbReference type="ARBA" id="ARBA00022827"/>
    </source>
</evidence>
<evidence type="ECO:0000313" key="12">
    <source>
        <dbReference type="EMBL" id="QDU82140.1"/>
    </source>
</evidence>
<feature type="binding site" evidence="11">
    <location>
        <position position="184"/>
    </location>
    <ligand>
        <name>Mg(2+)</name>
        <dbReference type="ChEBI" id="CHEBI:18420"/>
    </ligand>
</feature>
<dbReference type="PANTHER" id="PTHR30040:SF2">
    <property type="entry name" value="FAD:PROTEIN FMN TRANSFERASE"/>
    <property type="match status" value="1"/>
</dbReference>
<dbReference type="AlphaFoldDB" id="A0A518CSE7"/>
<comment type="similarity">
    <text evidence="10">Belongs to the ApbE family.</text>
</comment>
<keyword evidence="4 10" id="KW-0808">Transferase</keyword>
<evidence type="ECO:0000256" key="3">
    <source>
        <dbReference type="ARBA" id="ARBA00022630"/>
    </source>
</evidence>
<feature type="binding site" evidence="11">
    <location>
        <position position="302"/>
    </location>
    <ligand>
        <name>Mg(2+)</name>
        <dbReference type="ChEBI" id="CHEBI:18420"/>
    </ligand>
</feature>
<dbReference type="EC" id="2.7.1.180" evidence="1 10"/>
<evidence type="ECO:0000256" key="2">
    <source>
        <dbReference type="ARBA" id="ARBA00016337"/>
    </source>
</evidence>
<dbReference type="Proteomes" id="UP000317178">
    <property type="component" value="Chromosome"/>
</dbReference>
<proteinExistence type="inferred from homology"/>
<feature type="binding site" evidence="11">
    <location>
        <position position="298"/>
    </location>
    <ligand>
        <name>Mg(2+)</name>
        <dbReference type="ChEBI" id="CHEBI:18420"/>
    </ligand>
</feature>
<gene>
    <name evidence="12" type="primary">apbE_3</name>
    <name evidence="12" type="ORF">Pla110_38950</name>
</gene>
<reference evidence="12 13" key="1">
    <citation type="submission" date="2019-02" db="EMBL/GenBank/DDBJ databases">
        <title>Deep-cultivation of Planctomycetes and their phenomic and genomic characterization uncovers novel biology.</title>
        <authorList>
            <person name="Wiegand S."/>
            <person name="Jogler M."/>
            <person name="Boedeker C."/>
            <person name="Pinto D."/>
            <person name="Vollmers J."/>
            <person name="Rivas-Marin E."/>
            <person name="Kohn T."/>
            <person name="Peeters S.H."/>
            <person name="Heuer A."/>
            <person name="Rast P."/>
            <person name="Oberbeckmann S."/>
            <person name="Bunk B."/>
            <person name="Jeske O."/>
            <person name="Meyerdierks A."/>
            <person name="Storesund J.E."/>
            <person name="Kallscheuer N."/>
            <person name="Luecker S."/>
            <person name="Lage O.M."/>
            <person name="Pohl T."/>
            <person name="Merkel B.J."/>
            <person name="Hornburger P."/>
            <person name="Mueller R.-W."/>
            <person name="Bruemmer F."/>
            <person name="Labrenz M."/>
            <person name="Spormann A.M."/>
            <person name="Op den Camp H."/>
            <person name="Overmann J."/>
            <person name="Amann R."/>
            <person name="Jetten M.S.M."/>
            <person name="Mascher T."/>
            <person name="Medema M.H."/>
            <person name="Devos D.P."/>
            <person name="Kaster A.-K."/>
            <person name="Ovreas L."/>
            <person name="Rohde M."/>
            <person name="Galperin M.Y."/>
            <person name="Jogler C."/>
        </authorList>
    </citation>
    <scope>NUCLEOTIDE SEQUENCE [LARGE SCALE GENOMIC DNA]</scope>
    <source>
        <strain evidence="12 13">Pla110</strain>
    </source>
</reference>
<dbReference type="GO" id="GO:0016740">
    <property type="term" value="F:transferase activity"/>
    <property type="evidence" value="ECO:0007669"/>
    <property type="project" value="UniProtKB-UniRule"/>
</dbReference>
<organism evidence="12 13">
    <name type="scientific">Polystyrenella longa</name>
    <dbReference type="NCBI Taxonomy" id="2528007"/>
    <lineage>
        <taxon>Bacteria</taxon>
        <taxon>Pseudomonadati</taxon>
        <taxon>Planctomycetota</taxon>
        <taxon>Planctomycetia</taxon>
        <taxon>Planctomycetales</taxon>
        <taxon>Planctomycetaceae</taxon>
        <taxon>Polystyrenella</taxon>
    </lineage>
</organism>
<protein>
    <recommendedName>
        <fullName evidence="2 10">FAD:protein FMN transferase</fullName>
        <ecNumber evidence="1 10">2.7.1.180</ecNumber>
    </recommendedName>
    <alternativeName>
        <fullName evidence="8 10">Flavin transferase</fullName>
    </alternativeName>
</protein>
<evidence type="ECO:0000256" key="1">
    <source>
        <dbReference type="ARBA" id="ARBA00011955"/>
    </source>
</evidence>
<evidence type="ECO:0000256" key="8">
    <source>
        <dbReference type="ARBA" id="ARBA00031306"/>
    </source>
</evidence>